<proteinExistence type="inferred from homology"/>
<evidence type="ECO:0000259" key="4">
    <source>
        <dbReference type="Pfam" id="PF13336"/>
    </source>
</evidence>
<dbReference type="SUPFAM" id="SSF100950">
    <property type="entry name" value="NagB/RpiA/CoA transferase-like"/>
    <property type="match status" value="2"/>
</dbReference>
<feature type="domain" description="Acetyl-CoA hydrolase/transferase N-terminal" evidence="3">
    <location>
        <begin position="39"/>
        <end position="248"/>
    </location>
</feature>
<dbReference type="AlphaFoldDB" id="A0ABD5T673"/>
<organism evidence="5 6">
    <name type="scientific">Halobaculum halobium</name>
    <dbReference type="NCBI Taxonomy" id="3032281"/>
    <lineage>
        <taxon>Archaea</taxon>
        <taxon>Methanobacteriati</taxon>
        <taxon>Methanobacteriota</taxon>
        <taxon>Stenosarchaea group</taxon>
        <taxon>Halobacteria</taxon>
        <taxon>Halobacteriales</taxon>
        <taxon>Haloferacaceae</taxon>
        <taxon>Halobaculum</taxon>
    </lineage>
</organism>
<dbReference type="PANTHER" id="PTHR43609">
    <property type="entry name" value="ACETYL-COA HYDROLASE"/>
    <property type="match status" value="1"/>
</dbReference>
<evidence type="ECO:0000313" key="6">
    <source>
        <dbReference type="Proteomes" id="UP001596443"/>
    </source>
</evidence>
<keyword evidence="6" id="KW-1185">Reference proteome</keyword>
<feature type="compositionally biased region" description="Basic and acidic residues" evidence="2">
    <location>
        <begin position="500"/>
        <end position="509"/>
    </location>
</feature>
<feature type="domain" description="Acetyl-CoA hydrolase/transferase C-terminal" evidence="4">
    <location>
        <begin position="351"/>
        <end position="496"/>
    </location>
</feature>
<evidence type="ECO:0000259" key="3">
    <source>
        <dbReference type="Pfam" id="PF02550"/>
    </source>
</evidence>
<dbReference type="InterPro" id="IPR046433">
    <property type="entry name" value="ActCoA_hydro"/>
</dbReference>
<feature type="region of interest" description="Disordered" evidence="2">
    <location>
        <begin position="215"/>
        <end position="234"/>
    </location>
</feature>
<dbReference type="RefSeq" id="WP_390214358.1">
    <property type="nucleotide sequence ID" value="NZ_CP126159.1"/>
</dbReference>
<reference evidence="5 6" key="1">
    <citation type="journal article" date="2019" name="Int. J. Syst. Evol. Microbiol.">
        <title>The Global Catalogue of Microorganisms (GCM) 10K type strain sequencing project: providing services to taxonomists for standard genome sequencing and annotation.</title>
        <authorList>
            <consortium name="The Broad Institute Genomics Platform"/>
            <consortium name="The Broad Institute Genome Sequencing Center for Infectious Disease"/>
            <person name="Wu L."/>
            <person name="Ma J."/>
        </authorList>
    </citation>
    <scope>NUCLEOTIDE SEQUENCE [LARGE SCALE GENOMIC DNA]</scope>
    <source>
        <strain evidence="5 6">SYNS20</strain>
    </source>
</reference>
<dbReference type="Gene3D" id="3.40.1080.10">
    <property type="entry name" value="Glutaconate Coenzyme A-transferase"/>
    <property type="match status" value="1"/>
</dbReference>
<dbReference type="InterPro" id="IPR003702">
    <property type="entry name" value="ActCoA_hydro_N"/>
</dbReference>
<dbReference type="GeneID" id="81211479"/>
<gene>
    <name evidence="5" type="ORF">ACFQFD_01765</name>
</gene>
<dbReference type="PANTHER" id="PTHR43609:SF1">
    <property type="entry name" value="ACETYL-COA HYDROLASE"/>
    <property type="match status" value="1"/>
</dbReference>
<feature type="compositionally biased region" description="Basic and acidic residues" evidence="2">
    <location>
        <begin position="217"/>
        <end position="234"/>
    </location>
</feature>
<comment type="similarity">
    <text evidence="1">Belongs to the acetyl-CoA hydrolase/transferase family.</text>
</comment>
<feature type="region of interest" description="Disordered" evidence="2">
    <location>
        <begin position="500"/>
        <end position="521"/>
    </location>
</feature>
<dbReference type="Gene3D" id="3.40.1080.20">
    <property type="entry name" value="Acetyl-CoA hydrolase/transferase C-terminal domain"/>
    <property type="match status" value="1"/>
</dbReference>
<feature type="region of interest" description="Disordered" evidence="2">
    <location>
        <begin position="1"/>
        <end position="27"/>
    </location>
</feature>
<comment type="caution">
    <text evidence="5">The sequence shown here is derived from an EMBL/GenBank/DDBJ whole genome shotgun (WGS) entry which is preliminary data.</text>
</comment>
<dbReference type="GO" id="GO:0016787">
    <property type="term" value="F:hydrolase activity"/>
    <property type="evidence" value="ECO:0007669"/>
    <property type="project" value="UniProtKB-KW"/>
</dbReference>
<name>A0ABD5T673_9EURY</name>
<dbReference type="InterPro" id="IPR037171">
    <property type="entry name" value="NagB/RpiA_transferase-like"/>
</dbReference>
<evidence type="ECO:0000313" key="5">
    <source>
        <dbReference type="EMBL" id="MFC6784761.1"/>
    </source>
</evidence>
<evidence type="ECO:0000256" key="2">
    <source>
        <dbReference type="SAM" id="MobiDB-lite"/>
    </source>
</evidence>
<dbReference type="Proteomes" id="UP001596443">
    <property type="component" value="Unassembled WGS sequence"/>
</dbReference>
<dbReference type="InterPro" id="IPR038460">
    <property type="entry name" value="AcetylCoA_hyd_C_sf"/>
</dbReference>
<dbReference type="EMBL" id="JBHSWX010000001">
    <property type="protein sequence ID" value="MFC6784761.1"/>
    <property type="molecule type" value="Genomic_DNA"/>
</dbReference>
<dbReference type="Pfam" id="PF13336">
    <property type="entry name" value="AcetylCoA_hyd_C"/>
    <property type="match status" value="1"/>
</dbReference>
<dbReference type="Pfam" id="PF02550">
    <property type="entry name" value="AcetylCoA_hydro"/>
    <property type="match status" value="1"/>
</dbReference>
<protein>
    <submittedName>
        <fullName evidence="5">Acetyl-CoA hydrolase/transferase C-terminal domain-containing protein</fullName>
    </submittedName>
</protein>
<dbReference type="Gene3D" id="3.30.750.70">
    <property type="entry name" value="4-hydroxybutyrate coenzyme like domains"/>
    <property type="match status" value="1"/>
</dbReference>
<sequence>MARGDRHAAGGPRGVTRETDPAARVPDSRIHGDLAVVGAAEAATRIPDDATMLVSGFGSVGYPKAVPKALADAAAVGGDDEGEDAGRDLSLSVVSGGSVGEEIDEALVEADAIDRRYPFQAREAINAAINDGRVAFADRHISSLGDDVRFGGMVETDGSVAVVEAVAVGPDWLIPSTSVGLTDAFVEAADSLIVEVNHDQPLSLAAFHDVYRTGTPPEREPIPLTSPDERIGGPRIEFEPEKLAAVVETTGRDAPYEFRDPTDVDLEIADRLGDFLEREVERSSLYDDSMRIQFGVGSLGNALMGALGDADLGDRDLIYYGEVLQDGLLDLLDTGELRSASATSLALSTEGQERLFEDAERYAEDVVIRTGNVSNGPALIDRFGVVAVNSAVEVDLYGHVNSTNLGGSRMISGVGGSGDFTRNAPLSVVALGSTAAGGDISKIVPKASHVDHTEHDVDVVITEHGVADLRGTSPRERAEALVECAHPDYREDLRAYLDRAGEGGGHEPVDLDTAFDWTDRA</sequence>
<feature type="compositionally biased region" description="Basic and acidic residues" evidence="2">
    <location>
        <begin position="15"/>
        <end position="27"/>
    </location>
</feature>
<keyword evidence="5" id="KW-0378">Hydrolase</keyword>
<evidence type="ECO:0000256" key="1">
    <source>
        <dbReference type="ARBA" id="ARBA00009632"/>
    </source>
</evidence>
<dbReference type="InterPro" id="IPR026888">
    <property type="entry name" value="AcetylCoA_hyd_C"/>
</dbReference>
<accession>A0ABD5T673</accession>